<gene>
    <name evidence="6" type="ORF">INT45_006494</name>
</gene>
<evidence type="ECO:0000256" key="2">
    <source>
        <dbReference type="ARBA" id="ARBA00022630"/>
    </source>
</evidence>
<dbReference type="EMBL" id="JAEPRB010000123">
    <property type="protein sequence ID" value="KAG2220961.1"/>
    <property type="molecule type" value="Genomic_DNA"/>
</dbReference>
<evidence type="ECO:0000313" key="7">
    <source>
        <dbReference type="Proteomes" id="UP000646827"/>
    </source>
</evidence>
<keyword evidence="7" id="KW-1185">Reference proteome</keyword>
<comment type="caution">
    <text evidence="6">The sequence shown here is derived from an EMBL/GenBank/DDBJ whole genome shotgun (WGS) entry which is preliminary data.</text>
</comment>
<keyword evidence="3" id="KW-0274">FAD</keyword>
<evidence type="ECO:0000259" key="5">
    <source>
        <dbReference type="Pfam" id="PF07992"/>
    </source>
</evidence>
<name>A0A8H7S1E6_9FUNG</name>
<dbReference type="GO" id="GO:0050660">
    <property type="term" value="F:flavin adenine dinucleotide binding"/>
    <property type="evidence" value="ECO:0007669"/>
    <property type="project" value="TreeGrafter"/>
</dbReference>
<evidence type="ECO:0000256" key="1">
    <source>
        <dbReference type="ARBA" id="ARBA00006442"/>
    </source>
</evidence>
<keyword evidence="2" id="KW-0285">Flavoprotein</keyword>
<evidence type="ECO:0000256" key="4">
    <source>
        <dbReference type="ARBA" id="ARBA00023002"/>
    </source>
</evidence>
<organism evidence="6 7">
    <name type="scientific">Circinella minor</name>
    <dbReference type="NCBI Taxonomy" id="1195481"/>
    <lineage>
        <taxon>Eukaryota</taxon>
        <taxon>Fungi</taxon>
        <taxon>Fungi incertae sedis</taxon>
        <taxon>Mucoromycota</taxon>
        <taxon>Mucoromycotina</taxon>
        <taxon>Mucoromycetes</taxon>
        <taxon>Mucorales</taxon>
        <taxon>Lichtheimiaceae</taxon>
        <taxon>Circinella</taxon>
    </lineage>
</organism>
<dbReference type="GO" id="GO:0004174">
    <property type="term" value="F:electron-transferring-flavoprotein dehydrogenase activity"/>
    <property type="evidence" value="ECO:0007669"/>
    <property type="project" value="TreeGrafter"/>
</dbReference>
<dbReference type="Proteomes" id="UP000646827">
    <property type="component" value="Unassembled WGS sequence"/>
</dbReference>
<keyword evidence="4" id="KW-0560">Oxidoreductase</keyword>
<accession>A0A8H7S1E6</accession>
<dbReference type="Pfam" id="PF07992">
    <property type="entry name" value="Pyr_redox_2"/>
    <property type="match status" value="1"/>
</dbReference>
<dbReference type="PANTHER" id="PTHR43735:SF3">
    <property type="entry name" value="FERROPTOSIS SUPPRESSOR PROTEIN 1"/>
    <property type="match status" value="1"/>
</dbReference>
<protein>
    <recommendedName>
        <fullName evidence="5">FAD/NAD(P)-binding domain-containing protein</fullName>
    </recommendedName>
</protein>
<evidence type="ECO:0000313" key="6">
    <source>
        <dbReference type="EMBL" id="KAG2220961.1"/>
    </source>
</evidence>
<dbReference type="GO" id="GO:0005737">
    <property type="term" value="C:cytoplasm"/>
    <property type="evidence" value="ECO:0007669"/>
    <property type="project" value="TreeGrafter"/>
</dbReference>
<comment type="similarity">
    <text evidence="1">Belongs to the FAD-dependent oxidoreductase family.</text>
</comment>
<dbReference type="InterPro" id="IPR036188">
    <property type="entry name" value="FAD/NAD-bd_sf"/>
</dbReference>
<dbReference type="OrthoDB" id="202203at2759"/>
<dbReference type="SUPFAM" id="SSF51905">
    <property type="entry name" value="FAD/NAD(P)-binding domain"/>
    <property type="match status" value="2"/>
</dbReference>
<reference evidence="6 7" key="1">
    <citation type="submission" date="2020-12" db="EMBL/GenBank/DDBJ databases">
        <title>Metabolic potential, ecology and presence of endohyphal bacteria is reflected in genomic diversity of Mucoromycotina.</title>
        <authorList>
            <person name="Muszewska A."/>
            <person name="Okrasinska A."/>
            <person name="Steczkiewicz K."/>
            <person name="Drgas O."/>
            <person name="Orlowska M."/>
            <person name="Perlinska-Lenart U."/>
            <person name="Aleksandrzak-Piekarczyk T."/>
            <person name="Szatraj K."/>
            <person name="Zielenkiewicz U."/>
            <person name="Pilsyk S."/>
            <person name="Malc E."/>
            <person name="Mieczkowski P."/>
            <person name="Kruszewska J.S."/>
            <person name="Biernat P."/>
            <person name="Pawlowska J."/>
        </authorList>
    </citation>
    <scope>NUCLEOTIDE SEQUENCE [LARGE SCALE GENOMIC DNA]</scope>
    <source>
        <strain evidence="6 7">CBS 142.35</strain>
    </source>
</reference>
<dbReference type="Gene3D" id="3.50.50.100">
    <property type="match status" value="1"/>
</dbReference>
<proteinExistence type="inferred from homology"/>
<sequence length="415" mass="47380">MKNLIILGGGAAGILLAMKLAPKKQKMNINITLIDCKSFFEYTPSLISVLYESTDEQFEKHYNNITMDYKTFLEPLGIHFICGILHDIDKENVICTGSSYSNPWKIPPSCQQNNNTQWKKIDRFNFLRDQREKYKTANKILCIGAGAVGTELVTEIAYRSPEKEIILVNASNNILSGTPQALIQSGERILNQIPSIQLISGEHIEYIHQDHLYKTTQSHTEIKHVDLVYSCIGIQPNTQFLQKSHSDWLDDKNYIRVNEFFQVVKEEEKLIFAIGDVNNIKEPKLWFTAHIQTIHLFHQLERLLFSSHHDINYHPYQGATLSMIISLGPSYGIGSLNDGITIFNGWPFNKNKGSKLAAIIKHIVERITMNDFHSKKIMNDVLYNTHEKSHWIPKFIDKLTHSSPSLTSSSTFSSS</sequence>
<dbReference type="AlphaFoldDB" id="A0A8H7S1E6"/>
<feature type="domain" description="FAD/NAD(P)-binding" evidence="5">
    <location>
        <begin position="3"/>
        <end position="290"/>
    </location>
</feature>
<evidence type="ECO:0000256" key="3">
    <source>
        <dbReference type="ARBA" id="ARBA00022827"/>
    </source>
</evidence>
<dbReference type="PANTHER" id="PTHR43735">
    <property type="entry name" value="APOPTOSIS-INDUCING FACTOR 1"/>
    <property type="match status" value="1"/>
</dbReference>
<dbReference type="PRINTS" id="PR00411">
    <property type="entry name" value="PNDRDTASEI"/>
</dbReference>
<dbReference type="PRINTS" id="PR00368">
    <property type="entry name" value="FADPNR"/>
</dbReference>
<dbReference type="InterPro" id="IPR023753">
    <property type="entry name" value="FAD/NAD-binding_dom"/>
</dbReference>